<dbReference type="GO" id="GO:0005886">
    <property type="term" value="C:plasma membrane"/>
    <property type="evidence" value="ECO:0007669"/>
    <property type="project" value="TreeGrafter"/>
</dbReference>
<keyword evidence="5 6" id="KW-0472">Membrane</keyword>
<comment type="subcellular location">
    <subcellularLocation>
        <location evidence="1">Membrane</location>
        <topology evidence="1">Multi-pass membrane protein</topology>
    </subcellularLocation>
</comment>
<evidence type="ECO:0000256" key="5">
    <source>
        <dbReference type="ARBA" id="ARBA00023136"/>
    </source>
</evidence>
<feature type="transmembrane region" description="Helical" evidence="6">
    <location>
        <begin position="162"/>
        <end position="180"/>
    </location>
</feature>
<dbReference type="NCBIfam" id="NF038403">
    <property type="entry name" value="perm_prefix_1"/>
    <property type="match status" value="1"/>
</dbReference>
<protein>
    <submittedName>
        <fullName evidence="7">Cell wall shape-determining protein</fullName>
    </submittedName>
</protein>
<dbReference type="GO" id="GO:0008360">
    <property type="term" value="P:regulation of cell shape"/>
    <property type="evidence" value="ECO:0007669"/>
    <property type="project" value="UniProtKB-KW"/>
</dbReference>
<reference evidence="7" key="1">
    <citation type="submission" date="2019-11" db="EMBL/GenBank/DDBJ databases">
        <authorList>
            <person name="Feng L."/>
        </authorList>
    </citation>
    <scope>NUCLEOTIDE SEQUENCE</scope>
    <source>
        <strain evidence="7">BgluceraseaLFYP119</strain>
    </source>
</reference>
<keyword evidence="2 6" id="KW-0812">Transmembrane</keyword>
<name>A0A6N2VQY2_9FIRM</name>
<dbReference type="InterPro" id="IPR001182">
    <property type="entry name" value="FtsW/RodA"/>
</dbReference>
<evidence type="ECO:0000313" key="7">
    <source>
        <dbReference type="EMBL" id="VYT31202.1"/>
    </source>
</evidence>
<feature type="transmembrane region" description="Helical" evidence="6">
    <location>
        <begin position="272"/>
        <end position="293"/>
    </location>
</feature>
<gene>
    <name evidence="7" type="ORF">BGLFYP119_00133</name>
</gene>
<dbReference type="GO" id="GO:0051301">
    <property type="term" value="P:cell division"/>
    <property type="evidence" value="ECO:0007669"/>
    <property type="project" value="InterPro"/>
</dbReference>
<feature type="transmembrane region" description="Helical" evidence="6">
    <location>
        <begin position="133"/>
        <end position="150"/>
    </location>
</feature>
<dbReference type="GO" id="GO:0015648">
    <property type="term" value="F:lipid-linked peptidoglycan transporter activity"/>
    <property type="evidence" value="ECO:0007669"/>
    <property type="project" value="TreeGrafter"/>
</dbReference>
<dbReference type="AlphaFoldDB" id="A0A6N2VQY2"/>
<sequence length="442" mass="48983">MEGICFGSNECFGYGGVGMEEYLRKVLDQIRCKKARPYIEQELRDHLEDQVRENISQGMDQEKAIDEAVKDMGDPVETGIMLDKVHKPQIAWKLVALVGLISVIGLLIHAMILNQASEDGISYNIVTALSGKYFIFLCLGLITMAVLYWIDYTAIARFSRIIAVFMIAACMVTLSYGLSVNGMICYLLVGGIAVSMQAVMLLYIPVYGGILYKYYGKGYRGVFAAILWMAVPVWLVFLMRSGMTAVLMLVSMMVMLTVALMKGWFKVPKWKAILSVWGAVGVLPGLALAGMYFGNILRIYQKERIRAFFFDGGTASVAENINTDYLLSYLTSTYGLLAGVIVCCVLAALIFYVFSISWKQKNQLGMIMGLGCGMILLASLAMNILANIGAIPKTATFLPFLSAGGSFVIVSYALIGIILSIYRFKNVYPSHMRIFAYREKMQ</sequence>
<feature type="transmembrane region" description="Helical" evidence="6">
    <location>
        <begin position="186"/>
        <end position="206"/>
    </location>
</feature>
<feature type="transmembrane region" description="Helical" evidence="6">
    <location>
        <begin position="366"/>
        <end position="391"/>
    </location>
</feature>
<dbReference type="RefSeq" id="WP_412860938.1">
    <property type="nucleotide sequence ID" value="NZ_CACRST010000027.1"/>
</dbReference>
<evidence type="ECO:0000256" key="2">
    <source>
        <dbReference type="ARBA" id="ARBA00022692"/>
    </source>
</evidence>
<dbReference type="GO" id="GO:0032153">
    <property type="term" value="C:cell division site"/>
    <property type="evidence" value="ECO:0007669"/>
    <property type="project" value="TreeGrafter"/>
</dbReference>
<evidence type="ECO:0000256" key="3">
    <source>
        <dbReference type="ARBA" id="ARBA00022960"/>
    </source>
</evidence>
<dbReference type="InterPro" id="IPR047928">
    <property type="entry name" value="Perm_prefix_1"/>
</dbReference>
<organism evidence="7">
    <name type="scientific">Blautia glucerasea</name>
    <dbReference type="NCBI Taxonomy" id="536633"/>
    <lineage>
        <taxon>Bacteria</taxon>
        <taxon>Bacillati</taxon>
        <taxon>Bacillota</taxon>
        <taxon>Clostridia</taxon>
        <taxon>Lachnospirales</taxon>
        <taxon>Lachnospiraceae</taxon>
        <taxon>Blautia</taxon>
    </lineage>
</organism>
<dbReference type="PANTHER" id="PTHR30474">
    <property type="entry name" value="CELL CYCLE PROTEIN"/>
    <property type="match status" value="1"/>
</dbReference>
<dbReference type="PANTHER" id="PTHR30474:SF1">
    <property type="entry name" value="PEPTIDOGLYCAN GLYCOSYLTRANSFERASE MRDB"/>
    <property type="match status" value="1"/>
</dbReference>
<feature type="transmembrane region" description="Helical" evidence="6">
    <location>
        <begin position="245"/>
        <end position="265"/>
    </location>
</feature>
<evidence type="ECO:0000256" key="4">
    <source>
        <dbReference type="ARBA" id="ARBA00022989"/>
    </source>
</evidence>
<feature type="transmembrane region" description="Helical" evidence="6">
    <location>
        <begin position="397"/>
        <end position="422"/>
    </location>
</feature>
<keyword evidence="3" id="KW-0133">Cell shape</keyword>
<feature type="transmembrane region" description="Helical" evidence="6">
    <location>
        <begin position="334"/>
        <end position="354"/>
    </location>
</feature>
<dbReference type="Pfam" id="PF01098">
    <property type="entry name" value="FTSW_RODA_SPOVE"/>
    <property type="match status" value="1"/>
</dbReference>
<feature type="transmembrane region" description="Helical" evidence="6">
    <location>
        <begin position="218"/>
        <end position="239"/>
    </location>
</feature>
<accession>A0A6N2VQY2</accession>
<proteinExistence type="predicted"/>
<feature type="transmembrane region" description="Helical" evidence="6">
    <location>
        <begin position="90"/>
        <end position="113"/>
    </location>
</feature>
<keyword evidence="4 6" id="KW-1133">Transmembrane helix</keyword>
<evidence type="ECO:0000256" key="6">
    <source>
        <dbReference type="SAM" id="Phobius"/>
    </source>
</evidence>
<dbReference type="EMBL" id="CACRST010000027">
    <property type="protein sequence ID" value="VYT31202.1"/>
    <property type="molecule type" value="Genomic_DNA"/>
</dbReference>
<evidence type="ECO:0000256" key="1">
    <source>
        <dbReference type="ARBA" id="ARBA00004141"/>
    </source>
</evidence>